<evidence type="ECO:0000256" key="5">
    <source>
        <dbReference type="ARBA" id="ARBA00022990"/>
    </source>
</evidence>
<dbReference type="Gene3D" id="1.10.8.270">
    <property type="entry name" value="putative rabgap domain of human tbc1 domain family member 14 like domains"/>
    <property type="match status" value="1"/>
</dbReference>
<dbReference type="SUPFAM" id="SSF47923">
    <property type="entry name" value="Ypt/Rab-GAP domain of gyp1p"/>
    <property type="match status" value="2"/>
</dbReference>
<dbReference type="SMART" id="SM00164">
    <property type="entry name" value="TBC"/>
    <property type="match status" value="1"/>
</dbReference>
<accession>A0AAN7PIW3</accession>
<comment type="subcellular location">
    <subcellularLocation>
        <location evidence="1">Cytoplasm</location>
    </subcellularLocation>
</comment>
<dbReference type="PROSITE" id="PS50086">
    <property type="entry name" value="TBC_RABGAP"/>
    <property type="match status" value="1"/>
</dbReference>
<comment type="caution">
    <text evidence="11">The sequence shown here is derived from an EMBL/GenBank/DDBJ whole genome shotgun (WGS) entry which is preliminary data.</text>
</comment>
<keyword evidence="4" id="KW-0597">Phosphoprotein</keyword>
<dbReference type="Proteomes" id="UP001353858">
    <property type="component" value="Unassembled WGS sequence"/>
</dbReference>
<comment type="function">
    <text evidence="6">Acts as a GTPase activating protein for RAB7A. Does not act on RAB4, RAB5 or RAB6.</text>
</comment>
<evidence type="ECO:0000259" key="10">
    <source>
        <dbReference type="PROSITE" id="PS50086"/>
    </source>
</evidence>
<comment type="subunit">
    <text evidence="7">Interacts with non-phosphorylated form of RAB8A; phosphorylation of RAB8A at 'Thr-72' disrupts this interaction. Interacts with ARMC12.</text>
</comment>
<evidence type="ECO:0000313" key="11">
    <source>
        <dbReference type="EMBL" id="KAK4887559.1"/>
    </source>
</evidence>
<reference evidence="12" key="1">
    <citation type="submission" date="2023-01" db="EMBL/GenBank/DDBJ databases">
        <title>Key to firefly adult light organ development and bioluminescence: homeobox transcription factors regulate luciferase expression and transportation to peroxisome.</title>
        <authorList>
            <person name="Fu X."/>
        </authorList>
    </citation>
    <scope>NUCLEOTIDE SEQUENCE [LARGE SCALE GENOMIC DNA]</scope>
</reference>
<dbReference type="InterPro" id="IPR000195">
    <property type="entry name" value="Rab-GAP-TBC_dom"/>
</dbReference>
<evidence type="ECO:0000256" key="1">
    <source>
        <dbReference type="ARBA" id="ARBA00004496"/>
    </source>
</evidence>
<evidence type="ECO:0000256" key="6">
    <source>
        <dbReference type="ARBA" id="ARBA00055283"/>
    </source>
</evidence>
<evidence type="ECO:0000256" key="7">
    <source>
        <dbReference type="ARBA" id="ARBA00065268"/>
    </source>
</evidence>
<keyword evidence="2" id="KW-0343">GTPase activation</keyword>
<dbReference type="GO" id="GO:0005096">
    <property type="term" value="F:GTPase activator activity"/>
    <property type="evidence" value="ECO:0007669"/>
    <property type="project" value="UniProtKB-KW"/>
</dbReference>
<dbReference type="EMBL" id="JARPUR010000001">
    <property type="protein sequence ID" value="KAK4887559.1"/>
    <property type="molecule type" value="Genomic_DNA"/>
</dbReference>
<evidence type="ECO:0000256" key="2">
    <source>
        <dbReference type="ARBA" id="ARBA00022468"/>
    </source>
</evidence>
<dbReference type="PANTHER" id="PTHR22957:SF645">
    <property type="entry name" value="LD27216P"/>
    <property type="match status" value="1"/>
</dbReference>
<sequence>MDENIPDEVLEIFTQDGVLLTTAPAAYIPYINTVGTLSIVEYPNSNLTRCVEWKPIDVTIDSDMQDQEWQVVNTIAKRHRSLSGNFPVEVGHRSKYLKINMNEIKSFRVTTKNQKLAFRDGKGDCICTFVFQHGNCDGLVAVLKGIHKTVVSRRDKHLYCIADDIKNPERQQLDKSFAELNLFQEHSSDYVWKFVKNFQNRPYETTMEAFSKITDIVYRSPDHRLLDNEVNDILNRSLEAIEGNTTTHSHDEYEVVAHVPKLPERKDYPRGRPLSLEQWKALQDHDGQVEDIDAVKLVIFRGGISPNVRKEVWKYLLDYHKWDYANNEQQNLIKQRNEEYFIMKLQWRSMTKIQEDNFTDYRERKSLIEKDVNRTDRVMDYFAGENNPNLQVLFDILMTYAMYNFDLGYVQGMSDLLSPILYLMDNEVEAFWCFVGFMNKVCSNFDVDQAGMKEQLQHLQTLTAFIDPEFSNYLYKHDSANMFFCFRWLLVWFKRELSQQDVMRLWEVLWTGLPCQNFHLLICVAILDTEKNILMENNYGFTEILKHINDLSGNIDISAIISKAEGMYNQIIAAEHLTDSVRFIIGLPMLGNAIIDSKEASPDLSDLAPCSTNGEVDEASYESAISNSFL</sequence>
<organism evidence="11 12">
    <name type="scientific">Aquatica leii</name>
    <dbReference type="NCBI Taxonomy" id="1421715"/>
    <lineage>
        <taxon>Eukaryota</taxon>
        <taxon>Metazoa</taxon>
        <taxon>Ecdysozoa</taxon>
        <taxon>Arthropoda</taxon>
        <taxon>Hexapoda</taxon>
        <taxon>Insecta</taxon>
        <taxon>Pterygota</taxon>
        <taxon>Neoptera</taxon>
        <taxon>Endopterygota</taxon>
        <taxon>Coleoptera</taxon>
        <taxon>Polyphaga</taxon>
        <taxon>Elateriformia</taxon>
        <taxon>Elateroidea</taxon>
        <taxon>Lampyridae</taxon>
        <taxon>Luciolinae</taxon>
        <taxon>Aquatica</taxon>
    </lineage>
</organism>
<keyword evidence="3" id="KW-0963">Cytoplasm</keyword>
<dbReference type="FunFam" id="1.10.472.80:FF:000005">
    <property type="entry name" value="TBC1 domain family member 15"/>
    <property type="match status" value="1"/>
</dbReference>
<dbReference type="InterPro" id="IPR035969">
    <property type="entry name" value="Rab-GAP_TBC_sf"/>
</dbReference>
<dbReference type="FunFam" id="1.10.8.270:FF:000005">
    <property type="entry name" value="TBC1 domain family member 15"/>
    <property type="match status" value="1"/>
</dbReference>
<name>A0AAN7PIW3_9COLE</name>
<dbReference type="GO" id="GO:0005737">
    <property type="term" value="C:cytoplasm"/>
    <property type="evidence" value="ECO:0007669"/>
    <property type="project" value="UniProtKB-SubCell"/>
</dbReference>
<dbReference type="AlphaFoldDB" id="A0AAN7PIW3"/>
<dbReference type="PANTHER" id="PTHR22957">
    <property type="entry name" value="TBC1 DOMAIN FAMILY MEMBER GTPASE-ACTIVATING PROTEIN"/>
    <property type="match status" value="1"/>
</dbReference>
<keyword evidence="12" id="KW-1185">Reference proteome</keyword>
<evidence type="ECO:0000256" key="9">
    <source>
        <dbReference type="ARBA" id="ARBA00082539"/>
    </source>
</evidence>
<protein>
    <recommendedName>
        <fullName evidence="8">TBC1 domain family member 15</fullName>
    </recommendedName>
    <alternativeName>
        <fullName evidence="9">GTPase-activating protein RAB7</fullName>
    </alternativeName>
</protein>
<gene>
    <name evidence="11" type="ORF">RN001_003830</name>
</gene>
<evidence type="ECO:0000256" key="3">
    <source>
        <dbReference type="ARBA" id="ARBA00022490"/>
    </source>
</evidence>
<evidence type="ECO:0000256" key="8">
    <source>
        <dbReference type="ARBA" id="ARBA00067480"/>
    </source>
</evidence>
<keyword evidence="5" id="KW-0007">Acetylation</keyword>
<feature type="domain" description="Rab-GAP TBC" evidence="10">
    <location>
        <begin position="303"/>
        <end position="513"/>
    </location>
</feature>
<proteinExistence type="predicted"/>
<evidence type="ECO:0000256" key="4">
    <source>
        <dbReference type="ARBA" id="ARBA00022553"/>
    </source>
</evidence>
<dbReference type="Gene3D" id="1.10.472.80">
    <property type="entry name" value="Ypt/Rab-GAP domain of gyp1p, domain 3"/>
    <property type="match status" value="1"/>
</dbReference>
<evidence type="ECO:0000313" key="12">
    <source>
        <dbReference type="Proteomes" id="UP001353858"/>
    </source>
</evidence>
<dbReference type="Pfam" id="PF00566">
    <property type="entry name" value="RabGAP-TBC"/>
    <property type="match status" value="1"/>
</dbReference>